<name>A0A493TTL1_ANAPP</name>
<reference evidence="1" key="3">
    <citation type="submission" date="2025-09" db="UniProtKB">
        <authorList>
            <consortium name="Ensembl"/>
        </authorList>
    </citation>
    <scope>IDENTIFICATION</scope>
</reference>
<dbReference type="Ensembl" id="ENSAPLT00000023304.1">
    <property type="protein sequence ID" value="ENSAPLP00000029243.1"/>
    <property type="gene ID" value="ENSAPLG00000017637.1"/>
</dbReference>
<reference evidence="1 2" key="1">
    <citation type="submission" date="2017-10" db="EMBL/GenBank/DDBJ databases">
        <title>A new Pekin duck reference genome.</title>
        <authorList>
            <person name="Hou Z.-C."/>
            <person name="Zhou Z.-K."/>
            <person name="Zhu F."/>
            <person name="Hou S.-S."/>
        </authorList>
    </citation>
    <scope>NUCLEOTIDE SEQUENCE [LARGE SCALE GENOMIC DNA]</scope>
</reference>
<proteinExistence type="predicted"/>
<organism evidence="1 2">
    <name type="scientific">Anas platyrhynchos platyrhynchos</name>
    <name type="common">Northern mallard</name>
    <dbReference type="NCBI Taxonomy" id="8840"/>
    <lineage>
        <taxon>Eukaryota</taxon>
        <taxon>Metazoa</taxon>
        <taxon>Chordata</taxon>
        <taxon>Craniata</taxon>
        <taxon>Vertebrata</taxon>
        <taxon>Euteleostomi</taxon>
        <taxon>Archelosauria</taxon>
        <taxon>Archosauria</taxon>
        <taxon>Dinosauria</taxon>
        <taxon>Saurischia</taxon>
        <taxon>Theropoda</taxon>
        <taxon>Coelurosauria</taxon>
        <taxon>Aves</taxon>
        <taxon>Neognathae</taxon>
        <taxon>Galloanserae</taxon>
        <taxon>Anseriformes</taxon>
        <taxon>Anatidae</taxon>
        <taxon>Anatinae</taxon>
        <taxon>Anas</taxon>
    </lineage>
</organism>
<evidence type="ECO:0000313" key="2">
    <source>
        <dbReference type="Proteomes" id="UP000016666"/>
    </source>
</evidence>
<sequence>SPQAPRFCSLPSPHSSAFHCTAMDKIGPVGPGLVGPGNPKSLTRLKGQSLLMVPWSRRCPRHLISSTLCTQVPGH</sequence>
<keyword evidence="2" id="KW-1185">Reference proteome</keyword>
<dbReference type="Proteomes" id="UP000016666">
    <property type="component" value="Chromosome 25"/>
</dbReference>
<reference evidence="1" key="2">
    <citation type="submission" date="2025-08" db="UniProtKB">
        <authorList>
            <consortium name="Ensembl"/>
        </authorList>
    </citation>
    <scope>IDENTIFICATION</scope>
</reference>
<dbReference type="AlphaFoldDB" id="A0A493TTL1"/>
<evidence type="ECO:0000313" key="1">
    <source>
        <dbReference type="Ensembl" id="ENSAPLP00000029243.1"/>
    </source>
</evidence>
<protein>
    <submittedName>
        <fullName evidence="1">Uncharacterized protein</fullName>
    </submittedName>
</protein>
<accession>A0A493TTL1</accession>